<feature type="region of interest" description="Disordered" evidence="1">
    <location>
        <begin position="329"/>
        <end position="352"/>
    </location>
</feature>
<feature type="compositionally biased region" description="Polar residues" evidence="1">
    <location>
        <begin position="329"/>
        <end position="339"/>
    </location>
</feature>
<proteinExistence type="predicted"/>
<dbReference type="AlphaFoldDB" id="A0AB34FB82"/>
<feature type="region of interest" description="Disordered" evidence="1">
    <location>
        <begin position="150"/>
        <end position="183"/>
    </location>
</feature>
<keyword evidence="3" id="KW-1185">Reference proteome</keyword>
<accession>A0AB34FB82</accession>
<sequence length="513" mass="55212">MLALADLDGFRGCSGRERDVRVVLNRCDSLLRYFVGIFGLVSDVADGLDGVLCGCFRFVLRVADCFVDMGKVGETLNFDDEVQGSEERMFDFSRLDGRSSGRVLDRRQCFLQTWLPPHSDHLHNTRTCETPNMASSIGNVPMYQNPSRLASNPGVDSMAQNPDALHPLRPNPTAPAPGPDQMRLGNRVVQLDAPSPYSLVSPMQPSPGLQNGDQPSHIFGSQRRHGVPPIDPGLTAALPAGIMAKNTTILIKDPDGKFPCPHCAKSYLHSKHLKRHLLRPRVKNSARAQKATDFTSEGNITHPNTDNIVGMTNPQSCIAGISNSMTDQQLSNSSMTHGQSRMPMPLSDGSSVNGQPGLDWSQMFQAASLTGRDPLFRSVANIRHTAVHRIQVRAKGNEQFLLDAEALARQPKGYSGGTKLANKKAEPNKPAAKKPAAKKAAPMKAVVAIGQSKATKSKKPAASNKGAAAKKPAAVAKPEKPETGMTKAKPGRPQDAEACGSLEGRTQEGDDTQ</sequence>
<feature type="region of interest" description="Disordered" evidence="1">
    <location>
        <begin position="412"/>
        <end position="513"/>
    </location>
</feature>
<protein>
    <submittedName>
        <fullName evidence="2">Bifunctional solanapyrone synthase like protein</fullName>
    </submittedName>
</protein>
<dbReference type="Proteomes" id="UP001163105">
    <property type="component" value="Unassembled WGS sequence"/>
</dbReference>
<comment type="caution">
    <text evidence="2">The sequence shown here is derived from an EMBL/GenBank/DDBJ whole genome shotgun (WGS) entry which is preliminary data.</text>
</comment>
<gene>
    <name evidence="2" type="ORF">O9K51_10847</name>
</gene>
<evidence type="ECO:0000256" key="1">
    <source>
        <dbReference type="SAM" id="MobiDB-lite"/>
    </source>
</evidence>
<reference evidence="2" key="1">
    <citation type="submission" date="2023-01" db="EMBL/GenBank/DDBJ databases">
        <title>The growth and conidiation of Purpureocillium lavendulum are regulated by nitrogen source and histone H3K14 acetylation.</title>
        <authorList>
            <person name="Tang P."/>
            <person name="Han J."/>
            <person name="Zhang C."/>
            <person name="Tang P."/>
            <person name="Qi F."/>
            <person name="Zhang K."/>
            <person name="Liang L."/>
        </authorList>
    </citation>
    <scope>NUCLEOTIDE SEQUENCE</scope>
    <source>
        <strain evidence="2">YMF1.00683</strain>
    </source>
</reference>
<name>A0AB34FB82_9HYPO</name>
<feature type="compositionally biased region" description="Pro residues" evidence="1">
    <location>
        <begin position="169"/>
        <end position="178"/>
    </location>
</feature>
<evidence type="ECO:0000313" key="2">
    <source>
        <dbReference type="EMBL" id="KAJ6436603.1"/>
    </source>
</evidence>
<feature type="compositionally biased region" description="Low complexity" evidence="1">
    <location>
        <begin position="460"/>
        <end position="476"/>
    </location>
</feature>
<organism evidence="2 3">
    <name type="scientific">Purpureocillium lavendulum</name>
    <dbReference type="NCBI Taxonomy" id="1247861"/>
    <lineage>
        <taxon>Eukaryota</taxon>
        <taxon>Fungi</taxon>
        <taxon>Dikarya</taxon>
        <taxon>Ascomycota</taxon>
        <taxon>Pezizomycotina</taxon>
        <taxon>Sordariomycetes</taxon>
        <taxon>Hypocreomycetidae</taxon>
        <taxon>Hypocreales</taxon>
        <taxon>Ophiocordycipitaceae</taxon>
        <taxon>Purpureocillium</taxon>
    </lineage>
</organism>
<dbReference type="EMBL" id="JAQHRD010000019">
    <property type="protein sequence ID" value="KAJ6436603.1"/>
    <property type="molecule type" value="Genomic_DNA"/>
</dbReference>
<evidence type="ECO:0000313" key="3">
    <source>
        <dbReference type="Proteomes" id="UP001163105"/>
    </source>
</evidence>